<sequence>MQQNQKSFNNIDNKGIEETKLISFQVKFRNKSEIKDIVKSLAFDNSRFLKMIHEINTKGESIELDMTEEEFDNLCHFLAQMNEIFKGQEGKIVNDLEDLKNSEQFKELFKEMTNEKKVLELLSSAEYLDIPNLIILLVAQYSALIKDQRAFINI</sequence>
<name>A0A8S1SIK9_PAROT</name>
<accession>A0A8S1SIK9</accession>
<evidence type="ECO:0000313" key="2">
    <source>
        <dbReference type="Proteomes" id="UP000683925"/>
    </source>
</evidence>
<dbReference type="AlphaFoldDB" id="A0A8S1SIK9"/>
<protein>
    <submittedName>
        <fullName evidence="1">Uncharacterized protein</fullName>
    </submittedName>
</protein>
<dbReference type="OrthoDB" id="311815at2759"/>
<dbReference type="OMA" id="FDNLCHF"/>
<comment type="caution">
    <text evidence="1">The sequence shown here is derived from an EMBL/GenBank/DDBJ whole genome shotgun (WGS) entry which is preliminary data.</text>
</comment>
<dbReference type="Proteomes" id="UP000683925">
    <property type="component" value="Unassembled WGS sequence"/>
</dbReference>
<proteinExistence type="predicted"/>
<gene>
    <name evidence="1" type="ORF">POCTA_138.1.T0110347</name>
</gene>
<evidence type="ECO:0000313" key="1">
    <source>
        <dbReference type="EMBL" id="CAD8140283.1"/>
    </source>
</evidence>
<dbReference type="EMBL" id="CAJJDP010000010">
    <property type="protein sequence ID" value="CAD8140283.1"/>
    <property type="molecule type" value="Genomic_DNA"/>
</dbReference>
<reference evidence="1" key="1">
    <citation type="submission" date="2021-01" db="EMBL/GenBank/DDBJ databases">
        <authorList>
            <consortium name="Genoscope - CEA"/>
            <person name="William W."/>
        </authorList>
    </citation>
    <scope>NUCLEOTIDE SEQUENCE</scope>
</reference>
<organism evidence="1 2">
    <name type="scientific">Paramecium octaurelia</name>
    <dbReference type="NCBI Taxonomy" id="43137"/>
    <lineage>
        <taxon>Eukaryota</taxon>
        <taxon>Sar</taxon>
        <taxon>Alveolata</taxon>
        <taxon>Ciliophora</taxon>
        <taxon>Intramacronucleata</taxon>
        <taxon>Oligohymenophorea</taxon>
        <taxon>Peniculida</taxon>
        <taxon>Parameciidae</taxon>
        <taxon>Paramecium</taxon>
    </lineage>
</organism>
<keyword evidence="2" id="KW-1185">Reference proteome</keyword>